<evidence type="ECO:0000256" key="3">
    <source>
        <dbReference type="SAM" id="MobiDB-lite"/>
    </source>
</evidence>
<dbReference type="SMART" id="SM00382">
    <property type="entry name" value="AAA"/>
    <property type="match status" value="1"/>
</dbReference>
<sequence>MLTRSSVLGKRGHQESSPAPSTKSDQLQTPDRTPNPKRARTTLLIDDDSNKENIPPFMISPSNADVTPRSARALRRNATEMISPSRSPPALRRNASVASLPPATPTTEISQLAISTPPPTPPVSLLPLHARARALLRSTCNNTNAEIAGRAAERASILGFLKTFLEGPSMDDSQNEASLFISGSPGTGKTALVNTIVRELSSVTGSDVKVVFINCMALKSIDALWERMIEDLSDGPKRKAAGGRKPKGRDAVKALLNGLNSKCILILDELDHITPTTQSLTSIFTLTEAVPAVLRLIGIANTHTLTSSSSSNAFLPTSNVQTIHFAPYTPVQLQEILQSRLAVLSREEDLAADVKKLLPNPTLMLLTKKVAALTGDVRSLFEVLRGAIDLAIAQVKKPAEDDNPLNVPPMTVTPQHILAALKAYTPASAAPTASAAAPSTSQSNSETVTKIRNLGLQARIVLVNILLASKRLEAGLSLSATAMSSPRKPSASPIKRTSSLPNATSSSPGVGIETGTLHTFYSAVLSRTEMGIFEPVSRSEFGDLLGVLEGVGIVSLSSSLLAAASGMSSGSGKGRKAFGRSASFGAGLGKNGAGAVGEVRLVEGMWGDEVLRGLGITGAPVAEGASVDPREEELRGIWERERVRLTKDIKASTAASNVSRVDTISGAFQD</sequence>
<feature type="compositionally biased region" description="Polar residues" evidence="3">
    <location>
        <begin position="15"/>
        <end position="32"/>
    </location>
</feature>
<evidence type="ECO:0000256" key="2">
    <source>
        <dbReference type="ARBA" id="ARBA00022705"/>
    </source>
</evidence>
<keyword evidence="6" id="KW-1185">Reference proteome</keyword>
<evidence type="ECO:0000313" key="6">
    <source>
        <dbReference type="Proteomes" id="UP000053424"/>
    </source>
</evidence>
<dbReference type="GO" id="GO:0016887">
    <property type="term" value="F:ATP hydrolysis activity"/>
    <property type="evidence" value="ECO:0007669"/>
    <property type="project" value="InterPro"/>
</dbReference>
<dbReference type="STRING" id="686832.A0A0C3CMT9"/>
<name>A0A0C3CMT9_HEBCY</name>
<dbReference type="PANTHER" id="PTHR10763">
    <property type="entry name" value="CELL DIVISION CONTROL PROTEIN 6-RELATED"/>
    <property type="match status" value="1"/>
</dbReference>
<organism evidence="5 6">
    <name type="scientific">Hebeloma cylindrosporum</name>
    <dbReference type="NCBI Taxonomy" id="76867"/>
    <lineage>
        <taxon>Eukaryota</taxon>
        <taxon>Fungi</taxon>
        <taxon>Dikarya</taxon>
        <taxon>Basidiomycota</taxon>
        <taxon>Agaricomycotina</taxon>
        <taxon>Agaricomycetes</taxon>
        <taxon>Agaricomycetidae</taxon>
        <taxon>Agaricales</taxon>
        <taxon>Agaricineae</taxon>
        <taxon>Hymenogastraceae</taxon>
        <taxon>Hebeloma</taxon>
    </lineage>
</organism>
<dbReference type="Proteomes" id="UP000053424">
    <property type="component" value="Unassembled WGS sequence"/>
</dbReference>
<feature type="compositionally biased region" description="Polar residues" evidence="3">
    <location>
        <begin position="495"/>
        <end position="508"/>
    </location>
</feature>
<dbReference type="InterPro" id="IPR050311">
    <property type="entry name" value="ORC1/CDC6"/>
</dbReference>
<evidence type="ECO:0000256" key="1">
    <source>
        <dbReference type="ARBA" id="ARBA00006184"/>
    </source>
</evidence>
<comment type="similarity">
    <text evidence="1">Belongs to the CDC6/cdc18 family.</text>
</comment>
<dbReference type="InterPro" id="IPR049945">
    <property type="entry name" value="AAA_22"/>
</dbReference>
<dbReference type="CDD" id="cd00009">
    <property type="entry name" value="AAA"/>
    <property type="match status" value="1"/>
</dbReference>
<dbReference type="GO" id="GO:0006270">
    <property type="term" value="P:DNA replication initiation"/>
    <property type="evidence" value="ECO:0007669"/>
    <property type="project" value="TreeGrafter"/>
</dbReference>
<protein>
    <recommendedName>
        <fullName evidence="4">AAA+ ATPase domain-containing protein</fullName>
    </recommendedName>
</protein>
<dbReference type="OrthoDB" id="1926878at2759"/>
<dbReference type="Gene3D" id="3.40.50.300">
    <property type="entry name" value="P-loop containing nucleotide triphosphate hydrolases"/>
    <property type="match status" value="1"/>
</dbReference>
<dbReference type="GO" id="GO:0003688">
    <property type="term" value="F:DNA replication origin binding"/>
    <property type="evidence" value="ECO:0007669"/>
    <property type="project" value="TreeGrafter"/>
</dbReference>
<dbReference type="Pfam" id="PF13401">
    <property type="entry name" value="AAA_22"/>
    <property type="match status" value="1"/>
</dbReference>
<dbReference type="HOGENOM" id="CLU_025750_0_0_1"/>
<feature type="region of interest" description="Disordered" evidence="3">
    <location>
        <begin position="480"/>
        <end position="510"/>
    </location>
</feature>
<dbReference type="InterPro" id="IPR003593">
    <property type="entry name" value="AAA+_ATPase"/>
</dbReference>
<dbReference type="InterPro" id="IPR027417">
    <property type="entry name" value="P-loop_NTPase"/>
</dbReference>
<feature type="region of interest" description="Disordered" evidence="3">
    <location>
        <begin position="1"/>
        <end position="68"/>
    </location>
</feature>
<dbReference type="Gene3D" id="1.10.8.60">
    <property type="match status" value="1"/>
</dbReference>
<feature type="domain" description="AAA+ ATPase" evidence="4">
    <location>
        <begin position="175"/>
        <end position="319"/>
    </location>
</feature>
<proteinExistence type="inferred from homology"/>
<dbReference type="GO" id="GO:0005634">
    <property type="term" value="C:nucleus"/>
    <property type="evidence" value="ECO:0007669"/>
    <property type="project" value="TreeGrafter"/>
</dbReference>
<dbReference type="AlphaFoldDB" id="A0A0C3CMT9"/>
<reference evidence="6" key="2">
    <citation type="submission" date="2015-01" db="EMBL/GenBank/DDBJ databases">
        <title>Evolutionary Origins and Diversification of the Mycorrhizal Mutualists.</title>
        <authorList>
            <consortium name="DOE Joint Genome Institute"/>
            <consortium name="Mycorrhizal Genomics Consortium"/>
            <person name="Kohler A."/>
            <person name="Kuo A."/>
            <person name="Nagy L.G."/>
            <person name="Floudas D."/>
            <person name="Copeland A."/>
            <person name="Barry K.W."/>
            <person name="Cichocki N."/>
            <person name="Veneault-Fourrey C."/>
            <person name="LaButti K."/>
            <person name="Lindquist E.A."/>
            <person name="Lipzen A."/>
            <person name="Lundell T."/>
            <person name="Morin E."/>
            <person name="Murat C."/>
            <person name="Riley R."/>
            <person name="Ohm R."/>
            <person name="Sun H."/>
            <person name="Tunlid A."/>
            <person name="Henrissat B."/>
            <person name="Grigoriev I.V."/>
            <person name="Hibbett D.S."/>
            <person name="Martin F."/>
        </authorList>
    </citation>
    <scope>NUCLEOTIDE SEQUENCE [LARGE SCALE GENOMIC DNA]</scope>
    <source>
        <strain evidence="6">h7</strain>
    </source>
</reference>
<dbReference type="GO" id="GO:0033314">
    <property type="term" value="P:mitotic DNA replication checkpoint signaling"/>
    <property type="evidence" value="ECO:0007669"/>
    <property type="project" value="TreeGrafter"/>
</dbReference>
<dbReference type="SUPFAM" id="SSF52540">
    <property type="entry name" value="P-loop containing nucleoside triphosphate hydrolases"/>
    <property type="match status" value="1"/>
</dbReference>
<dbReference type="PANTHER" id="PTHR10763:SF26">
    <property type="entry name" value="CELL DIVISION CONTROL PROTEIN 6 HOMOLOG"/>
    <property type="match status" value="1"/>
</dbReference>
<keyword evidence="2" id="KW-0235">DNA replication</keyword>
<dbReference type="EMBL" id="KN831772">
    <property type="protein sequence ID" value="KIM45439.1"/>
    <property type="molecule type" value="Genomic_DNA"/>
</dbReference>
<accession>A0A0C3CMT9</accession>
<gene>
    <name evidence="5" type="ORF">M413DRAFT_17424</name>
</gene>
<evidence type="ECO:0000259" key="4">
    <source>
        <dbReference type="SMART" id="SM00382"/>
    </source>
</evidence>
<reference evidence="5 6" key="1">
    <citation type="submission" date="2014-04" db="EMBL/GenBank/DDBJ databases">
        <authorList>
            <consortium name="DOE Joint Genome Institute"/>
            <person name="Kuo A."/>
            <person name="Gay G."/>
            <person name="Dore J."/>
            <person name="Kohler A."/>
            <person name="Nagy L.G."/>
            <person name="Floudas D."/>
            <person name="Copeland A."/>
            <person name="Barry K.W."/>
            <person name="Cichocki N."/>
            <person name="Veneault-Fourrey C."/>
            <person name="LaButti K."/>
            <person name="Lindquist E.A."/>
            <person name="Lipzen A."/>
            <person name="Lundell T."/>
            <person name="Morin E."/>
            <person name="Murat C."/>
            <person name="Sun H."/>
            <person name="Tunlid A."/>
            <person name="Henrissat B."/>
            <person name="Grigoriev I.V."/>
            <person name="Hibbett D.S."/>
            <person name="Martin F."/>
            <person name="Nordberg H.P."/>
            <person name="Cantor M.N."/>
            <person name="Hua S.X."/>
        </authorList>
    </citation>
    <scope>NUCLEOTIDE SEQUENCE [LARGE SCALE GENOMIC DNA]</scope>
    <source>
        <strain evidence="6">h7</strain>
    </source>
</reference>
<evidence type="ECO:0000313" key="5">
    <source>
        <dbReference type="EMBL" id="KIM45439.1"/>
    </source>
</evidence>